<protein>
    <submittedName>
        <fullName evidence="2">Uncharacterized protein</fullName>
    </submittedName>
</protein>
<name>A0A151GCU4_DRECN</name>
<sequence length="197" mass="22065">MQHGTRAMLVFQVACSISPFSPFVLALGWAPYIIATEAPGDYGKSLPALQVLQNYTHPPRASRVSSNLVQAPASTQYRAMKQSILLAFAGGASQAAIPTDCPAYDTYAAQRHAPYSTGRFQFPSQRPEPRCRTYAVPEVEETIERAKRQIEDPDLYRLFLNSWPNTVDTTILWRGVSDDNPDEEASWQRERGETRLD</sequence>
<dbReference type="InterPro" id="IPR008928">
    <property type="entry name" value="6-hairpin_glycosidase_sf"/>
</dbReference>
<dbReference type="GO" id="GO:0003824">
    <property type="term" value="F:catalytic activity"/>
    <property type="evidence" value="ECO:0007669"/>
    <property type="project" value="UniProtKB-ARBA"/>
</dbReference>
<dbReference type="RefSeq" id="XP_040654284.1">
    <property type="nucleotide sequence ID" value="XM_040804180.1"/>
</dbReference>
<dbReference type="Gene3D" id="1.50.10.10">
    <property type="match status" value="1"/>
</dbReference>
<dbReference type="InParanoid" id="A0A151GCU4"/>
<evidence type="ECO:0000313" key="3">
    <source>
        <dbReference type="Proteomes" id="UP000076580"/>
    </source>
</evidence>
<dbReference type="GO" id="GO:0005975">
    <property type="term" value="P:carbohydrate metabolic process"/>
    <property type="evidence" value="ECO:0007669"/>
    <property type="project" value="InterPro"/>
</dbReference>
<dbReference type="STRING" id="98403.A0A151GCU4"/>
<accession>A0A151GCU4</accession>
<evidence type="ECO:0000313" key="2">
    <source>
        <dbReference type="EMBL" id="KYK54932.1"/>
    </source>
</evidence>
<keyword evidence="3" id="KW-1185">Reference proteome</keyword>
<proteinExistence type="predicted"/>
<dbReference type="GeneID" id="63719536"/>
<dbReference type="Proteomes" id="UP000076580">
    <property type="component" value="Chromosome 03"/>
</dbReference>
<dbReference type="AlphaFoldDB" id="A0A151GCU4"/>
<feature type="compositionally biased region" description="Basic and acidic residues" evidence="1">
    <location>
        <begin position="186"/>
        <end position="197"/>
    </location>
</feature>
<dbReference type="InterPro" id="IPR008313">
    <property type="entry name" value="GH125"/>
</dbReference>
<comment type="caution">
    <text evidence="2">The sequence shown here is derived from an EMBL/GenBank/DDBJ whole genome shotgun (WGS) entry which is preliminary data.</text>
</comment>
<dbReference type="PANTHER" id="PTHR31047">
    <property type="entry name" value="MEIOTICALLY UP-REGULATED GENE 157 PROTEIN"/>
    <property type="match status" value="1"/>
</dbReference>
<organism evidence="2 3">
    <name type="scientific">Drechmeria coniospora</name>
    <name type="common">Nematophagous fungus</name>
    <name type="synonym">Meria coniospora</name>
    <dbReference type="NCBI Taxonomy" id="98403"/>
    <lineage>
        <taxon>Eukaryota</taxon>
        <taxon>Fungi</taxon>
        <taxon>Dikarya</taxon>
        <taxon>Ascomycota</taxon>
        <taxon>Pezizomycotina</taxon>
        <taxon>Sordariomycetes</taxon>
        <taxon>Hypocreomycetidae</taxon>
        <taxon>Hypocreales</taxon>
        <taxon>Ophiocordycipitaceae</taxon>
        <taxon>Drechmeria</taxon>
    </lineage>
</organism>
<reference evidence="2 3" key="1">
    <citation type="journal article" date="2016" name="Sci. Rep.">
        <title>Insights into Adaptations to a Near-Obligate Nematode Endoparasitic Lifestyle from the Finished Genome of Drechmeria coniospora.</title>
        <authorList>
            <person name="Zhang L."/>
            <person name="Zhou Z."/>
            <person name="Guo Q."/>
            <person name="Fokkens L."/>
            <person name="Miskei M."/>
            <person name="Pocsi I."/>
            <person name="Zhang W."/>
            <person name="Chen M."/>
            <person name="Wang L."/>
            <person name="Sun Y."/>
            <person name="Donzelli B.G."/>
            <person name="Gibson D.M."/>
            <person name="Nelson D.R."/>
            <person name="Luo J.G."/>
            <person name="Rep M."/>
            <person name="Liu H."/>
            <person name="Yang S."/>
            <person name="Wang J."/>
            <person name="Krasnoff S.B."/>
            <person name="Xu Y."/>
            <person name="Molnar I."/>
            <person name="Lin M."/>
        </authorList>
    </citation>
    <scope>NUCLEOTIDE SEQUENCE [LARGE SCALE GENOMIC DNA]</scope>
    <source>
        <strain evidence="2 3">ARSEF 6962</strain>
    </source>
</reference>
<dbReference type="SUPFAM" id="SSF48208">
    <property type="entry name" value="Six-hairpin glycosidases"/>
    <property type="match status" value="1"/>
</dbReference>
<dbReference type="PANTHER" id="PTHR31047:SF1">
    <property type="entry name" value="DUF1237 DOMAIN-CONTAINING PROTEIN"/>
    <property type="match status" value="1"/>
</dbReference>
<dbReference type="InterPro" id="IPR012341">
    <property type="entry name" value="6hp_glycosidase-like_sf"/>
</dbReference>
<dbReference type="EMBL" id="LAYC01000003">
    <property type="protein sequence ID" value="KYK54932.1"/>
    <property type="molecule type" value="Genomic_DNA"/>
</dbReference>
<evidence type="ECO:0000256" key="1">
    <source>
        <dbReference type="SAM" id="MobiDB-lite"/>
    </source>
</evidence>
<feature type="region of interest" description="Disordered" evidence="1">
    <location>
        <begin position="175"/>
        <end position="197"/>
    </location>
</feature>
<gene>
    <name evidence="2" type="ORF">DCS_06893</name>
</gene>